<evidence type="ECO:0000256" key="1">
    <source>
        <dbReference type="SAM" id="SignalP"/>
    </source>
</evidence>
<sequence length="178" mass="19262">MKKPFIVLILIALVTTVSLFAGSETTADASLTLSAEILGINMMKLTASPFTPETPSIDLFNGAADNENLEEISSAEEVADIAWLSILTNRRTGFSIYVSATPLVNADKNYEIDYKISMNETFTYASKPTSLPFVEIKPGITGLSAFSYPISIDINDDQYAAALEGTYTGTVTFTYKAN</sequence>
<organism evidence="2 3">
    <name type="scientific">Sphaerochaeta pleomorpha (strain ATCC BAA-1885 / DSM 22778 / Grapes)</name>
    <dbReference type="NCBI Taxonomy" id="158190"/>
    <lineage>
        <taxon>Bacteria</taxon>
        <taxon>Pseudomonadati</taxon>
        <taxon>Spirochaetota</taxon>
        <taxon>Spirochaetia</taxon>
        <taxon>Spirochaetales</taxon>
        <taxon>Sphaerochaetaceae</taxon>
        <taxon>Sphaerochaeta</taxon>
    </lineage>
</organism>
<gene>
    <name evidence="2" type="ordered locus">SpiGrapes_1377</name>
</gene>
<dbReference type="Proteomes" id="UP000005632">
    <property type="component" value="Chromosome"/>
</dbReference>
<name>G8QUF6_SPHPG</name>
<dbReference type="KEGG" id="sgp:SpiGrapes_1377"/>
<keyword evidence="3" id="KW-1185">Reference proteome</keyword>
<evidence type="ECO:0000313" key="3">
    <source>
        <dbReference type="Proteomes" id="UP000005632"/>
    </source>
</evidence>
<evidence type="ECO:0000313" key="2">
    <source>
        <dbReference type="EMBL" id="AEV29189.1"/>
    </source>
</evidence>
<dbReference type="HOGENOM" id="CLU_128776_0_0_12"/>
<dbReference type="EMBL" id="CP003155">
    <property type="protein sequence ID" value="AEV29189.1"/>
    <property type="molecule type" value="Genomic_DNA"/>
</dbReference>
<reference evidence="2 3" key="1">
    <citation type="submission" date="2011-11" db="EMBL/GenBank/DDBJ databases">
        <title>Complete sequence of Spirochaeta sp. grapes.</title>
        <authorList>
            <consortium name="US DOE Joint Genome Institute"/>
            <person name="Lucas S."/>
            <person name="Han J."/>
            <person name="Lapidus A."/>
            <person name="Cheng J.-F."/>
            <person name="Goodwin L."/>
            <person name="Pitluck S."/>
            <person name="Peters L."/>
            <person name="Ovchinnikova G."/>
            <person name="Munk A.C."/>
            <person name="Detter J.C."/>
            <person name="Han C."/>
            <person name="Tapia R."/>
            <person name="Land M."/>
            <person name="Hauser L."/>
            <person name="Kyrpides N."/>
            <person name="Ivanova N."/>
            <person name="Pagani I."/>
            <person name="Ritalahtilisa K."/>
            <person name="Loeffler F."/>
            <person name="Woyke T."/>
        </authorList>
    </citation>
    <scope>NUCLEOTIDE SEQUENCE [LARGE SCALE GENOMIC DNA]</scope>
    <source>
        <strain evidence="3">ATCC BAA-1885 / DSM 22778 / Grapes</strain>
    </source>
</reference>
<dbReference type="AlphaFoldDB" id="G8QUF6"/>
<dbReference type="OrthoDB" id="373860at2"/>
<protein>
    <submittedName>
        <fullName evidence="2">Uncharacterized protein</fullName>
    </submittedName>
</protein>
<feature type="chain" id="PRO_5003514273" evidence="1">
    <location>
        <begin position="22"/>
        <end position="178"/>
    </location>
</feature>
<proteinExistence type="predicted"/>
<dbReference type="RefSeq" id="WP_014270038.1">
    <property type="nucleotide sequence ID" value="NC_016633.1"/>
</dbReference>
<keyword evidence="1" id="KW-0732">Signal</keyword>
<feature type="signal peptide" evidence="1">
    <location>
        <begin position="1"/>
        <end position="21"/>
    </location>
</feature>
<accession>G8QUF6</accession>